<evidence type="ECO:0000256" key="1">
    <source>
        <dbReference type="SAM" id="Phobius"/>
    </source>
</evidence>
<protein>
    <recommendedName>
        <fullName evidence="4">DUF2812 domain-containing protein</fullName>
    </recommendedName>
</protein>
<dbReference type="InterPro" id="IPR021359">
    <property type="entry name" value="DUF2812"/>
</dbReference>
<dbReference type="STRING" id="1017273.SAMN05443094_107177"/>
<organism evidence="2 3">
    <name type="scientific">Domibacillus enclensis</name>
    <dbReference type="NCBI Taxonomy" id="1017273"/>
    <lineage>
        <taxon>Bacteria</taxon>
        <taxon>Bacillati</taxon>
        <taxon>Bacillota</taxon>
        <taxon>Bacilli</taxon>
        <taxon>Bacillales</taxon>
        <taxon>Bacillaceae</taxon>
        <taxon>Domibacillus</taxon>
    </lineage>
</organism>
<sequence length="181" mass="20613">MGRGRIKMKQTKYVMSGGLAFDEERDMKRLASLAQKGWLFEKFSPMGYTLRKGEPAHLQYAIDYRKQPDRDYFAYFEEAGWTHEGSAGDSIHLFSAPEDVAPIYSDIETMVEKYRSEQRLMGKSAVVALLFTLVLWWMSQWGIGGLAEGVVSILLVFSLIALVFTGLPYLGYTFKLSKLQK</sequence>
<keyword evidence="1" id="KW-0812">Transmembrane</keyword>
<evidence type="ECO:0008006" key="4">
    <source>
        <dbReference type="Google" id="ProtNLM"/>
    </source>
</evidence>
<feature type="transmembrane region" description="Helical" evidence="1">
    <location>
        <begin position="150"/>
        <end position="172"/>
    </location>
</feature>
<gene>
    <name evidence="2" type="ORF">SAMN05443094_107177</name>
</gene>
<feature type="transmembrane region" description="Helical" evidence="1">
    <location>
        <begin position="120"/>
        <end position="138"/>
    </location>
</feature>
<evidence type="ECO:0000313" key="2">
    <source>
        <dbReference type="EMBL" id="SIR37437.1"/>
    </source>
</evidence>
<proteinExistence type="predicted"/>
<dbReference type="EMBL" id="FTLX01000007">
    <property type="protein sequence ID" value="SIR37437.1"/>
    <property type="molecule type" value="Genomic_DNA"/>
</dbReference>
<keyword evidence="1" id="KW-1133">Transmembrane helix</keyword>
<dbReference type="Pfam" id="PF11193">
    <property type="entry name" value="DUF2812"/>
    <property type="match status" value="1"/>
</dbReference>
<dbReference type="AlphaFoldDB" id="A0A1N7AE80"/>
<accession>A0A1N7AE80</accession>
<name>A0A1N7AE80_9BACI</name>
<evidence type="ECO:0000313" key="3">
    <source>
        <dbReference type="Proteomes" id="UP000186385"/>
    </source>
</evidence>
<keyword evidence="1" id="KW-0472">Membrane</keyword>
<dbReference type="Proteomes" id="UP000186385">
    <property type="component" value="Unassembled WGS sequence"/>
</dbReference>
<reference evidence="2 3" key="1">
    <citation type="submission" date="2017-01" db="EMBL/GenBank/DDBJ databases">
        <authorList>
            <person name="Mah S.A."/>
            <person name="Swanson W.J."/>
            <person name="Moy G.W."/>
            <person name="Vacquier V.D."/>
        </authorList>
    </citation>
    <scope>NUCLEOTIDE SEQUENCE [LARGE SCALE GENOMIC DNA]</scope>
    <source>
        <strain evidence="2 3">NIO-1016</strain>
    </source>
</reference>